<dbReference type="Gene3D" id="2.60.60.20">
    <property type="entry name" value="PLAT/LH2 domain"/>
    <property type="match status" value="1"/>
</dbReference>
<organism evidence="8 9">
    <name type="scientific">Huso huso</name>
    <name type="common">Beluga</name>
    <name type="synonym">Acipenser huso</name>
    <dbReference type="NCBI Taxonomy" id="61971"/>
    <lineage>
        <taxon>Eukaryota</taxon>
        <taxon>Metazoa</taxon>
        <taxon>Chordata</taxon>
        <taxon>Craniata</taxon>
        <taxon>Vertebrata</taxon>
        <taxon>Euteleostomi</taxon>
        <taxon>Actinopterygii</taxon>
        <taxon>Chondrostei</taxon>
        <taxon>Acipenseriformes</taxon>
        <taxon>Acipenseridae</taxon>
        <taxon>Huso</taxon>
    </lineage>
</organism>
<comment type="caution">
    <text evidence="8">The sequence shown here is derived from an EMBL/GenBank/DDBJ whole genome shotgun (WGS) entry which is preliminary data.</text>
</comment>
<dbReference type="InterPro" id="IPR036226">
    <property type="entry name" value="LipOase_C_sf"/>
</dbReference>
<proteinExistence type="predicted"/>
<dbReference type="PANTHER" id="PTHR11771">
    <property type="entry name" value="LIPOXYGENASE"/>
    <property type="match status" value="1"/>
</dbReference>
<keyword evidence="9" id="KW-1185">Reference proteome</keyword>
<dbReference type="EMBL" id="JAHFZB010000020">
    <property type="protein sequence ID" value="KAK6478050.1"/>
    <property type="molecule type" value="Genomic_DNA"/>
</dbReference>
<reference evidence="8 9" key="1">
    <citation type="submission" date="2021-05" db="EMBL/GenBank/DDBJ databases">
        <authorList>
            <person name="Zahm M."/>
            <person name="Klopp C."/>
            <person name="Cabau C."/>
            <person name="Kuhl H."/>
            <person name="Suciu R."/>
            <person name="Ciorpac M."/>
            <person name="Holostenco D."/>
            <person name="Gessner J."/>
            <person name="Wuertz S."/>
            <person name="Hohne C."/>
            <person name="Stock M."/>
            <person name="Gislard M."/>
            <person name="Lluch J."/>
            <person name="Milhes M."/>
            <person name="Lampietro C."/>
            <person name="Lopez Roques C."/>
            <person name="Donnadieu C."/>
            <person name="Du K."/>
            <person name="Schartl M."/>
            <person name="Guiguen Y."/>
        </authorList>
    </citation>
    <scope>NUCLEOTIDE SEQUENCE [LARGE SCALE GENOMIC DNA]</scope>
    <source>
        <strain evidence="8">Hh-F2</strain>
        <tissue evidence="8">Blood</tissue>
    </source>
</reference>
<dbReference type="Proteomes" id="UP001369086">
    <property type="component" value="Unassembled WGS sequence"/>
</dbReference>
<dbReference type="InterPro" id="IPR001024">
    <property type="entry name" value="PLAT/LH2_dom"/>
</dbReference>
<accession>A0ABR0YZM9</accession>
<dbReference type="SUPFAM" id="SSF48484">
    <property type="entry name" value="Lipoxigenase"/>
    <property type="match status" value="1"/>
</dbReference>
<dbReference type="InterPro" id="IPR013819">
    <property type="entry name" value="LipOase_C"/>
</dbReference>
<keyword evidence="1" id="KW-0479">Metal-binding</keyword>
<feature type="domain" description="PLAT" evidence="6">
    <location>
        <begin position="2"/>
        <end position="119"/>
    </location>
</feature>
<evidence type="ECO:0000313" key="9">
    <source>
        <dbReference type="Proteomes" id="UP001369086"/>
    </source>
</evidence>
<dbReference type="Pfam" id="PF01477">
    <property type="entry name" value="PLAT"/>
    <property type="match status" value="1"/>
</dbReference>
<evidence type="ECO:0000256" key="3">
    <source>
        <dbReference type="ARBA" id="ARBA00023002"/>
    </source>
</evidence>
<name>A0ABR0YZM9_HUSHU</name>
<dbReference type="SMART" id="SM00308">
    <property type="entry name" value="LH2"/>
    <property type="match status" value="1"/>
</dbReference>
<dbReference type="Gene3D" id="1.20.245.10">
    <property type="entry name" value="Lipoxygenase-1, Domain 5"/>
    <property type="match status" value="1"/>
</dbReference>
<evidence type="ECO:0000256" key="5">
    <source>
        <dbReference type="PROSITE-ProRule" id="PRU00152"/>
    </source>
</evidence>
<evidence type="ECO:0000259" key="7">
    <source>
        <dbReference type="PROSITE" id="PS51393"/>
    </source>
</evidence>
<feature type="domain" description="Lipoxygenase" evidence="7">
    <location>
        <begin position="119"/>
        <end position="294"/>
    </location>
</feature>
<dbReference type="SUPFAM" id="SSF49723">
    <property type="entry name" value="Lipase/lipooxygenase domain (PLAT/LH2 domain)"/>
    <property type="match status" value="1"/>
</dbReference>
<dbReference type="InterPro" id="IPR036392">
    <property type="entry name" value="PLAT/LH2_dom_sf"/>
</dbReference>
<evidence type="ECO:0000256" key="4">
    <source>
        <dbReference type="ARBA" id="ARBA00023098"/>
    </source>
</evidence>
<dbReference type="InterPro" id="IPR000907">
    <property type="entry name" value="LipOase"/>
</dbReference>
<evidence type="ECO:0000259" key="6">
    <source>
        <dbReference type="PROSITE" id="PS50095"/>
    </source>
</evidence>
<sequence>MVQYTVTLVTSHPPQSGTFSTPLITLIGTGGTSKEFKLDIPLQNLRPGSSAVFHLSVSSPLGRLVLVRLHTESRLGFPELAWHCREVQVEPPGGPAQHFPCRKWISSVGSVELWEGAARTVCGETLELLKQHRNLELQSKQETYRWRTISEGLPHCVDMTSLEQLGPDFRYTRSGPAFNAHYLRGFAERCESWKSFEEIETLFIFNCPPGGAATAEYVRSHWQLDSFFGYQFLNGCNPYVIRQCKTPPPNLAVTPEMVQPFLPACTSLPQEMEVRLSVRLFQGVCLLLCVCLCL</sequence>
<comment type="caution">
    <text evidence="5">Lacks conserved residue(s) required for the propagation of feature annotation.</text>
</comment>
<gene>
    <name evidence="8" type="ORF">HHUSO_G21758</name>
</gene>
<evidence type="ECO:0000313" key="8">
    <source>
        <dbReference type="EMBL" id="KAK6478050.1"/>
    </source>
</evidence>
<protein>
    <submittedName>
        <fullName evidence="8">Hydroperoxide isomerase ALOXE3-like</fullName>
    </submittedName>
</protein>
<keyword evidence="2" id="KW-0223">Dioxygenase</keyword>
<dbReference type="PROSITE" id="PS50095">
    <property type="entry name" value="PLAT"/>
    <property type="match status" value="1"/>
</dbReference>
<keyword evidence="4" id="KW-0443">Lipid metabolism</keyword>
<evidence type="ECO:0000256" key="2">
    <source>
        <dbReference type="ARBA" id="ARBA00022964"/>
    </source>
</evidence>
<dbReference type="PROSITE" id="PS51393">
    <property type="entry name" value="LIPOXYGENASE_3"/>
    <property type="match status" value="1"/>
</dbReference>
<keyword evidence="3" id="KW-0560">Oxidoreductase</keyword>
<evidence type="ECO:0000256" key="1">
    <source>
        <dbReference type="ARBA" id="ARBA00022723"/>
    </source>
</evidence>